<name>A0A0G1C5B3_9BACT</name>
<keyword evidence="1" id="KW-0472">Membrane</keyword>
<reference evidence="2 3" key="1">
    <citation type="journal article" date="2015" name="Nature">
        <title>rRNA introns, odd ribosomes, and small enigmatic genomes across a large radiation of phyla.</title>
        <authorList>
            <person name="Brown C.T."/>
            <person name="Hug L.A."/>
            <person name="Thomas B.C."/>
            <person name="Sharon I."/>
            <person name="Castelle C.J."/>
            <person name="Singh A."/>
            <person name="Wilkins M.J."/>
            <person name="Williams K.H."/>
            <person name="Banfield J.F."/>
        </authorList>
    </citation>
    <scope>NUCLEOTIDE SEQUENCE [LARGE SCALE GENOMIC DNA]</scope>
</reference>
<feature type="non-terminal residue" evidence="2">
    <location>
        <position position="36"/>
    </location>
</feature>
<gene>
    <name evidence="2" type="ORF">UV56_C0006G0008</name>
</gene>
<evidence type="ECO:0000313" key="2">
    <source>
        <dbReference type="EMBL" id="KKS80860.1"/>
    </source>
</evidence>
<keyword evidence="1" id="KW-1133">Transmembrane helix</keyword>
<evidence type="ECO:0000313" key="3">
    <source>
        <dbReference type="Proteomes" id="UP000034611"/>
    </source>
</evidence>
<protein>
    <submittedName>
        <fullName evidence="2">Uncharacterized protein</fullName>
    </submittedName>
</protein>
<comment type="caution">
    <text evidence="2">The sequence shown here is derived from an EMBL/GenBank/DDBJ whole genome shotgun (WGS) entry which is preliminary data.</text>
</comment>
<organism evidence="2 3">
    <name type="scientific">Candidatus Woesebacteria bacterium GW2011_GWC1_43_10b</name>
    <dbReference type="NCBI Taxonomy" id="1618585"/>
    <lineage>
        <taxon>Bacteria</taxon>
        <taxon>Candidatus Woeseibacteriota</taxon>
    </lineage>
</organism>
<dbReference type="Proteomes" id="UP000034611">
    <property type="component" value="Unassembled WGS sequence"/>
</dbReference>
<keyword evidence="1" id="KW-0812">Transmembrane</keyword>
<evidence type="ECO:0000256" key="1">
    <source>
        <dbReference type="SAM" id="Phobius"/>
    </source>
</evidence>
<sequence>MIPYIIIGLFGLGGLIFGGFSGLIIGIIAGYIASIV</sequence>
<proteinExistence type="predicted"/>
<dbReference type="AlphaFoldDB" id="A0A0G1C5B3"/>
<accession>A0A0G1C5B3</accession>
<dbReference type="EMBL" id="LCEY01000006">
    <property type="protein sequence ID" value="KKS80860.1"/>
    <property type="molecule type" value="Genomic_DNA"/>
</dbReference>
<feature type="transmembrane region" description="Helical" evidence="1">
    <location>
        <begin position="6"/>
        <end position="33"/>
    </location>
</feature>